<evidence type="ECO:0000256" key="5">
    <source>
        <dbReference type="ARBA" id="ARBA00022982"/>
    </source>
</evidence>
<evidence type="ECO:0000256" key="6">
    <source>
        <dbReference type="ARBA" id="ARBA00023004"/>
    </source>
</evidence>
<keyword evidence="3" id="KW-0004">4Fe-4S</keyword>
<keyword evidence="7 8" id="KW-0411">Iron-sulfur</keyword>
<dbReference type="Gene3D" id="3.30.70.20">
    <property type="match status" value="1"/>
</dbReference>
<evidence type="ECO:0000313" key="9">
    <source>
        <dbReference type="EMBL" id="GAA2636970.1"/>
    </source>
</evidence>
<dbReference type="PRINTS" id="PR00352">
    <property type="entry name" value="3FE4SFRDOXIN"/>
</dbReference>
<dbReference type="EMBL" id="BAAARJ010000028">
    <property type="protein sequence ID" value="GAA2636970.1"/>
    <property type="molecule type" value="Genomic_DNA"/>
</dbReference>
<evidence type="ECO:0000313" key="10">
    <source>
        <dbReference type="Proteomes" id="UP001501447"/>
    </source>
</evidence>
<reference evidence="9 10" key="1">
    <citation type="journal article" date="2019" name="Int. J. Syst. Evol. Microbiol.">
        <title>The Global Catalogue of Microorganisms (GCM) 10K type strain sequencing project: providing services to taxonomists for standard genome sequencing and annotation.</title>
        <authorList>
            <consortium name="The Broad Institute Genomics Platform"/>
            <consortium name="The Broad Institute Genome Sequencing Center for Infectious Disease"/>
            <person name="Wu L."/>
            <person name="Ma J."/>
        </authorList>
    </citation>
    <scope>NUCLEOTIDE SEQUENCE [LARGE SCALE GENOMIC DNA]</scope>
    <source>
        <strain evidence="9 10">JCM 16373</strain>
    </source>
</reference>
<dbReference type="InterPro" id="IPR001080">
    <property type="entry name" value="3Fe4S_ferredoxin"/>
</dbReference>
<keyword evidence="4 8" id="KW-0479">Metal-binding</keyword>
<sequence length="78" mass="8125">MPWSVRVDPQLCLASGMCAGVAPEVFVLDGEHARVRAEAADGVEGVEPDERVLDAADICPALAITVHDGNTVIAPSQD</sequence>
<keyword evidence="5 8" id="KW-0249">Electron transport</keyword>
<evidence type="ECO:0000256" key="4">
    <source>
        <dbReference type="ARBA" id="ARBA00022723"/>
    </source>
</evidence>
<dbReference type="Pfam" id="PF13370">
    <property type="entry name" value="Fer4_13"/>
    <property type="match status" value="1"/>
</dbReference>
<dbReference type="RefSeq" id="WP_344570385.1">
    <property type="nucleotide sequence ID" value="NZ_BAAARJ010000028.1"/>
</dbReference>
<organism evidence="9 10">
    <name type="scientific">Streptomyces axinellae</name>
    <dbReference type="NCBI Taxonomy" id="552788"/>
    <lineage>
        <taxon>Bacteria</taxon>
        <taxon>Bacillati</taxon>
        <taxon>Actinomycetota</taxon>
        <taxon>Actinomycetes</taxon>
        <taxon>Kitasatosporales</taxon>
        <taxon>Streptomycetaceae</taxon>
        <taxon>Streptomyces</taxon>
    </lineage>
</organism>
<dbReference type="InterPro" id="IPR052395">
    <property type="entry name" value="ET_Ferredoxin"/>
</dbReference>
<evidence type="ECO:0000256" key="7">
    <source>
        <dbReference type="ARBA" id="ARBA00023014"/>
    </source>
</evidence>
<dbReference type="SUPFAM" id="SSF54862">
    <property type="entry name" value="4Fe-4S ferredoxins"/>
    <property type="match status" value="1"/>
</dbReference>
<keyword evidence="6 8" id="KW-0408">Iron</keyword>
<dbReference type="PANTHER" id="PTHR39163:SF1">
    <property type="entry name" value="FERREDOXIN"/>
    <property type="match status" value="1"/>
</dbReference>
<keyword evidence="2 8" id="KW-0813">Transport</keyword>
<keyword evidence="10" id="KW-1185">Reference proteome</keyword>
<name>A0ABN3QWG4_9ACTN</name>
<evidence type="ECO:0000256" key="1">
    <source>
        <dbReference type="ARBA" id="ARBA00001966"/>
    </source>
</evidence>
<proteinExistence type="predicted"/>
<comment type="function">
    <text evidence="8">Ferredoxins are iron-sulfur proteins that transfer electrons in a wide variety of metabolic reactions.</text>
</comment>
<dbReference type="Proteomes" id="UP001501447">
    <property type="component" value="Unassembled WGS sequence"/>
</dbReference>
<accession>A0ABN3QWG4</accession>
<gene>
    <name evidence="9" type="ORF">GCM10009863_61980</name>
</gene>
<evidence type="ECO:0000256" key="8">
    <source>
        <dbReference type="RuleBase" id="RU368020"/>
    </source>
</evidence>
<evidence type="ECO:0000256" key="3">
    <source>
        <dbReference type="ARBA" id="ARBA00022485"/>
    </source>
</evidence>
<comment type="cofactor">
    <cofactor evidence="1">
        <name>[4Fe-4S] cluster</name>
        <dbReference type="ChEBI" id="CHEBI:49883"/>
    </cofactor>
</comment>
<dbReference type="PANTHER" id="PTHR39163">
    <property type="entry name" value="FERREDOXIN"/>
    <property type="match status" value="1"/>
</dbReference>
<protein>
    <recommendedName>
        <fullName evidence="8">Ferredoxin</fullName>
    </recommendedName>
</protein>
<comment type="caution">
    <text evidence="9">The sequence shown here is derived from an EMBL/GenBank/DDBJ whole genome shotgun (WGS) entry which is preliminary data.</text>
</comment>
<evidence type="ECO:0000256" key="2">
    <source>
        <dbReference type="ARBA" id="ARBA00022448"/>
    </source>
</evidence>